<feature type="coiled-coil region" evidence="2">
    <location>
        <begin position="1"/>
        <end position="49"/>
    </location>
</feature>
<reference evidence="3 4" key="1">
    <citation type="submission" date="2018-10" db="EMBL/GenBank/DDBJ databases">
        <authorList>
            <consortium name="Pathogen Informatics"/>
        </authorList>
    </citation>
    <scope>NUCLEOTIDE SEQUENCE [LARGE SCALE GENOMIC DNA]</scope>
</reference>
<proteinExistence type="predicted"/>
<dbReference type="EMBL" id="UXSR01005329">
    <property type="protein sequence ID" value="VDD81119.1"/>
    <property type="molecule type" value="Genomic_DNA"/>
</dbReference>
<dbReference type="Proteomes" id="UP000267029">
    <property type="component" value="Unassembled WGS sequence"/>
</dbReference>
<evidence type="ECO:0000256" key="1">
    <source>
        <dbReference type="ARBA" id="ARBA00023054"/>
    </source>
</evidence>
<dbReference type="SUPFAM" id="SSF57997">
    <property type="entry name" value="Tropomyosin"/>
    <property type="match status" value="1"/>
</dbReference>
<dbReference type="AlphaFoldDB" id="A0A0R3UI93"/>
<keyword evidence="1 2" id="KW-0175">Coiled coil</keyword>
<dbReference type="PRINTS" id="PR00194">
    <property type="entry name" value="TROPOMYOSIN"/>
</dbReference>
<evidence type="ECO:0000313" key="5">
    <source>
        <dbReference type="WBParaSite" id="MCU_003261-RA"/>
    </source>
</evidence>
<name>A0A0R3UI93_MESCO</name>
<organism evidence="5">
    <name type="scientific">Mesocestoides corti</name>
    <name type="common">Flatworm</name>
    <dbReference type="NCBI Taxonomy" id="53468"/>
    <lineage>
        <taxon>Eukaryota</taxon>
        <taxon>Metazoa</taxon>
        <taxon>Spiralia</taxon>
        <taxon>Lophotrochozoa</taxon>
        <taxon>Platyhelminthes</taxon>
        <taxon>Cestoda</taxon>
        <taxon>Eucestoda</taxon>
        <taxon>Cyclophyllidea</taxon>
        <taxon>Mesocestoididae</taxon>
        <taxon>Mesocestoides</taxon>
    </lineage>
</organism>
<evidence type="ECO:0000313" key="4">
    <source>
        <dbReference type="Proteomes" id="UP000267029"/>
    </source>
</evidence>
<keyword evidence="4" id="KW-1185">Reference proteome</keyword>
<reference evidence="5" key="2">
    <citation type="submission" date="2019-11" db="UniProtKB">
        <authorList>
            <consortium name="WormBaseParasite"/>
        </authorList>
    </citation>
    <scope>IDENTIFICATION</scope>
</reference>
<dbReference type="OrthoDB" id="6273908at2759"/>
<feature type="coiled-coil region" evidence="2">
    <location>
        <begin position="92"/>
        <end position="235"/>
    </location>
</feature>
<dbReference type="InterPro" id="IPR000533">
    <property type="entry name" value="Tropomyosin"/>
</dbReference>
<evidence type="ECO:0000313" key="3">
    <source>
        <dbReference type="EMBL" id="VDD81119.1"/>
    </source>
</evidence>
<dbReference type="Gene3D" id="1.20.5.170">
    <property type="match status" value="1"/>
</dbReference>
<dbReference type="Pfam" id="PF00261">
    <property type="entry name" value="Tropomyosin"/>
    <property type="match status" value="1"/>
</dbReference>
<sequence>MAGVRNAINELKVQQESLQSQIEEMDALIKQAQEQNYELEQSKLSLQHQEILLQQKISKTSSQEKAALDKIRKLQTDFPDAIESPESLTAKRNDADEKHDRLLDELKEAQEKANKNDMMYEELKKRLIHIEQNRDRMLKRAELKEAEAKRLEEGFKDVNTQVEIFKSKDFEDDGDLAEKVADLQRKLDEAVRAAEISERNGAAYAQSIENTKQQIAKQRAENDKIRKEMDTMNEALKGLVP</sequence>
<dbReference type="WBParaSite" id="MCU_003261-RA">
    <property type="protein sequence ID" value="MCU_003261-RA"/>
    <property type="gene ID" value="MCU_003261"/>
</dbReference>
<accession>A0A0R3UI93</accession>
<evidence type="ECO:0000256" key="2">
    <source>
        <dbReference type="SAM" id="Coils"/>
    </source>
</evidence>
<protein>
    <submittedName>
        <fullName evidence="5">Chromosome partition protein Smc</fullName>
    </submittedName>
</protein>
<gene>
    <name evidence="3" type="ORF">MCOS_LOCUS7122</name>
</gene>
<dbReference type="STRING" id="53468.A0A0R3UI93"/>